<dbReference type="InterPro" id="IPR053876">
    <property type="entry name" value="Phage_int_M"/>
</dbReference>
<dbReference type="Gene3D" id="1.10.150.130">
    <property type="match status" value="1"/>
</dbReference>
<evidence type="ECO:0000259" key="6">
    <source>
        <dbReference type="PROSITE" id="PS51898"/>
    </source>
</evidence>
<keyword evidence="2" id="KW-0229">DNA integration</keyword>
<evidence type="ECO:0000313" key="9">
    <source>
        <dbReference type="Proteomes" id="UP000254841"/>
    </source>
</evidence>
<dbReference type="PANTHER" id="PTHR30629:SF6">
    <property type="entry name" value="PROPHAGE INTEGRASE INTA-RELATED"/>
    <property type="match status" value="1"/>
</dbReference>
<dbReference type="Proteomes" id="UP000254841">
    <property type="component" value="Unassembled WGS sequence"/>
</dbReference>
<dbReference type="EMBL" id="UGHV01000001">
    <property type="protein sequence ID" value="STO96901.1"/>
    <property type="molecule type" value="Genomic_DNA"/>
</dbReference>
<name>A0A377J345_9HELI</name>
<dbReference type="InterPro" id="IPR013762">
    <property type="entry name" value="Integrase-like_cat_sf"/>
</dbReference>
<evidence type="ECO:0000256" key="3">
    <source>
        <dbReference type="ARBA" id="ARBA00023125"/>
    </source>
</evidence>
<dbReference type="InterPro" id="IPR038488">
    <property type="entry name" value="Integrase_DNA-bd_sf"/>
</dbReference>
<sequence>MSRVATKILFDKDIRALQPKEKQYRLVVGNPKELILFVYPSGVKTFALRILGSGGNEKCIKLSQFRAGIYSVADARKEACERLRIIETSGELDSTKYLFKNLYVRYLKQKAKRGISEEYLKQVEALCERYLLPDLADLDVKDIKFSYLLDLLNAVFDPSNPHKSRLETIKRLSLHLNGIFSIALKDRYIDYNPTFGLRQEFPTKSKFYTKNGIDSRLAALTSNEILKEFLNDLKRNTTLDIQTKRAIYLQILCVNRPINTASARWSHIDMPNATWSIPANEMKMGKDHKIALNSYALKILEAQQKDFGYFGSAFVFPTFSRLGHIHRDTLSKALRNFNNSKYRDKLTTHGFRATFRTICSLHKAELLQKGISDEVIESALAHKTDNEIKYAYEREKASLEQLRILMQWYGDYLHSLCAFEL</sequence>
<dbReference type="PROSITE" id="PS51898">
    <property type="entry name" value="TYR_RECOMBINASE"/>
    <property type="match status" value="1"/>
</dbReference>
<evidence type="ECO:0000256" key="1">
    <source>
        <dbReference type="ARBA" id="ARBA00008857"/>
    </source>
</evidence>
<dbReference type="PANTHER" id="PTHR30629">
    <property type="entry name" value="PROPHAGE INTEGRASE"/>
    <property type="match status" value="1"/>
</dbReference>
<proteinExistence type="inferred from homology"/>
<protein>
    <submittedName>
        <fullName evidence="8">Putative phage integrase</fullName>
    </submittedName>
</protein>
<dbReference type="CDD" id="cd00801">
    <property type="entry name" value="INT_P4_C"/>
    <property type="match status" value="1"/>
</dbReference>
<dbReference type="PROSITE" id="PS51900">
    <property type="entry name" value="CB"/>
    <property type="match status" value="1"/>
</dbReference>
<comment type="similarity">
    <text evidence="1">Belongs to the 'phage' integrase family.</text>
</comment>
<evidence type="ECO:0000256" key="5">
    <source>
        <dbReference type="PROSITE-ProRule" id="PRU01248"/>
    </source>
</evidence>
<dbReference type="Gene3D" id="3.30.160.390">
    <property type="entry name" value="Integrase, DNA-binding domain"/>
    <property type="match status" value="1"/>
</dbReference>
<keyword evidence="3 5" id="KW-0238">DNA-binding</keyword>
<evidence type="ECO:0000313" key="8">
    <source>
        <dbReference type="EMBL" id="STO96901.1"/>
    </source>
</evidence>
<keyword evidence="4" id="KW-0233">DNA recombination</keyword>
<dbReference type="AlphaFoldDB" id="A0A377J345"/>
<dbReference type="InterPro" id="IPR011010">
    <property type="entry name" value="DNA_brk_join_enz"/>
</dbReference>
<evidence type="ECO:0000259" key="7">
    <source>
        <dbReference type="PROSITE" id="PS51900"/>
    </source>
</evidence>
<dbReference type="GO" id="GO:0003677">
    <property type="term" value="F:DNA binding"/>
    <property type="evidence" value="ECO:0007669"/>
    <property type="project" value="UniProtKB-UniRule"/>
</dbReference>
<dbReference type="Pfam" id="PF22022">
    <property type="entry name" value="Phage_int_M"/>
    <property type="match status" value="1"/>
</dbReference>
<dbReference type="GO" id="GO:0006310">
    <property type="term" value="P:DNA recombination"/>
    <property type="evidence" value="ECO:0007669"/>
    <property type="project" value="UniProtKB-KW"/>
</dbReference>
<dbReference type="SUPFAM" id="SSF56349">
    <property type="entry name" value="DNA breaking-rejoining enzymes"/>
    <property type="match status" value="1"/>
</dbReference>
<dbReference type="Gene3D" id="1.10.443.10">
    <property type="entry name" value="Intergrase catalytic core"/>
    <property type="match status" value="1"/>
</dbReference>
<accession>A0A377J345</accession>
<evidence type="ECO:0000256" key="4">
    <source>
        <dbReference type="ARBA" id="ARBA00023172"/>
    </source>
</evidence>
<dbReference type="RefSeq" id="WP_115011197.1">
    <property type="nucleotide sequence ID" value="NZ_UGHV01000001.1"/>
</dbReference>
<reference evidence="8 9" key="1">
    <citation type="submission" date="2018-06" db="EMBL/GenBank/DDBJ databases">
        <authorList>
            <consortium name="Pathogen Informatics"/>
            <person name="Doyle S."/>
        </authorList>
    </citation>
    <scope>NUCLEOTIDE SEQUENCE [LARGE SCALE GENOMIC DNA]</scope>
    <source>
        <strain evidence="8 9">NCTC12410</strain>
    </source>
</reference>
<dbReference type="Pfam" id="PF00589">
    <property type="entry name" value="Phage_integrase"/>
    <property type="match status" value="1"/>
</dbReference>
<gene>
    <name evidence="8" type="primary">intA</name>
    <name evidence="8" type="ORF">NCTC12410_00719</name>
</gene>
<feature type="domain" description="Tyr recombinase" evidence="6">
    <location>
        <begin position="216"/>
        <end position="407"/>
    </location>
</feature>
<dbReference type="InterPro" id="IPR044068">
    <property type="entry name" value="CB"/>
</dbReference>
<dbReference type="InterPro" id="IPR010998">
    <property type="entry name" value="Integrase_recombinase_N"/>
</dbReference>
<dbReference type="OrthoDB" id="9775880at2"/>
<dbReference type="GO" id="GO:0015074">
    <property type="term" value="P:DNA integration"/>
    <property type="evidence" value="ECO:0007669"/>
    <property type="project" value="UniProtKB-KW"/>
</dbReference>
<organism evidence="8 9">
    <name type="scientific">Helicobacter canis</name>
    <dbReference type="NCBI Taxonomy" id="29419"/>
    <lineage>
        <taxon>Bacteria</taxon>
        <taxon>Pseudomonadati</taxon>
        <taxon>Campylobacterota</taxon>
        <taxon>Epsilonproteobacteria</taxon>
        <taxon>Campylobacterales</taxon>
        <taxon>Helicobacteraceae</taxon>
        <taxon>Helicobacter</taxon>
    </lineage>
</organism>
<dbReference type="InterPro" id="IPR002104">
    <property type="entry name" value="Integrase_catalytic"/>
</dbReference>
<feature type="domain" description="Core-binding (CB)" evidence="7">
    <location>
        <begin position="97"/>
        <end position="184"/>
    </location>
</feature>
<evidence type="ECO:0000256" key="2">
    <source>
        <dbReference type="ARBA" id="ARBA00022908"/>
    </source>
</evidence>
<dbReference type="InterPro" id="IPR050808">
    <property type="entry name" value="Phage_Integrase"/>
</dbReference>